<dbReference type="Pfam" id="PF09729">
    <property type="entry name" value="Gti1_Pac2"/>
    <property type="match status" value="1"/>
</dbReference>
<comment type="similarity">
    <text evidence="1">Belongs to the MIT1/WOR1 family.</text>
</comment>
<protein>
    <submittedName>
        <fullName evidence="3">Uncharacterized protein</fullName>
    </submittedName>
</protein>
<dbReference type="OrthoDB" id="4819217at2759"/>
<dbReference type="InterPro" id="IPR018608">
    <property type="entry name" value="Gti1/Pac2"/>
</dbReference>
<organism evidence="3 4">
    <name type="scientific">Colletotrichum sublineola</name>
    <name type="common">Sorghum anthracnose fungus</name>
    <dbReference type="NCBI Taxonomy" id="1173701"/>
    <lineage>
        <taxon>Eukaryota</taxon>
        <taxon>Fungi</taxon>
        <taxon>Dikarya</taxon>
        <taxon>Ascomycota</taxon>
        <taxon>Pezizomycotina</taxon>
        <taxon>Sordariomycetes</taxon>
        <taxon>Hypocreomycetidae</taxon>
        <taxon>Glomerellales</taxon>
        <taxon>Glomerellaceae</taxon>
        <taxon>Colletotrichum</taxon>
        <taxon>Colletotrichum graminicola species complex</taxon>
    </lineage>
</organism>
<dbReference type="PANTHER" id="PTHR28027:SF2">
    <property type="entry name" value="TRANSCRIPTIONAL REGULATOR MIT1"/>
    <property type="match status" value="1"/>
</dbReference>
<keyword evidence="4" id="KW-1185">Reference proteome</keyword>
<evidence type="ECO:0000313" key="3">
    <source>
        <dbReference type="EMBL" id="KDN60324.1"/>
    </source>
</evidence>
<evidence type="ECO:0000256" key="1">
    <source>
        <dbReference type="ARBA" id="ARBA00008359"/>
    </source>
</evidence>
<gene>
    <name evidence="3" type="ORF">CSUB01_03489</name>
</gene>
<accession>A0A066WY27</accession>
<sequence>MALSYLSFSQSLSMRETYYGLIGTPEDAKIIIQACETGLLSPLEHRLSPCERQSIRSGSVFAFKKPVFGKWLDEKTWSKPVTSKSFLIHHEITNQGMGLTRQSFSISSGDQDYRIVSFYSGSDPQLLTFKRPSTDSLFENIKPPNLPDPEPDIHNSNPVLSSIIAKLRRNHTAPQAHPSMSSEYTALPSNALPHPVHRDSLSAPFSPAMSPNRPLDPGINGELSAPNITVSTRAIRPQAVGEYALTSWGQSGSDASGKMRAPTNDVHNTLQLAFAAPSEPRQVLIDISGDTGAYLYHVKSQAKPQDTESSLVRNGSVSVTRGDQVQLGWSTDYYGASNVRIHDGKGIGWQSQKNESKADDWPRKYVCCICSLQWNAIPVPSKFFRDDVVEPDRKRLRLSNPPDALRDPGFTRPQFSEAHLLSSKSQGHEAFLAQLTSRVMHGHSLSEIDEEISYRLMYLFNNLDYRGRKRISSLINGIPLPGDISSPAVLREHTQWMTNLGLYAPNVYRQDFLDPKTGQLYYREYVLDGVEVKPGDMRIIWHATGRVMNPSRFLLDS</sequence>
<evidence type="ECO:0000256" key="2">
    <source>
        <dbReference type="SAM" id="MobiDB-lite"/>
    </source>
</evidence>
<dbReference type="eggNOG" id="KOG4476">
    <property type="taxonomic scope" value="Eukaryota"/>
</dbReference>
<dbReference type="PANTHER" id="PTHR28027">
    <property type="entry name" value="TRANSCRIPTIONAL REGULATOR MIT1"/>
    <property type="match status" value="1"/>
</dbReference>
<dbReference type="GO" id="GO:0003677">
    <property type="term" value="F:DNA binding"/>
    <property type="evidence" value="ECO:0007669"/>
    <property type="project" value="TreeGrafter"/>
</dbReference>
<dbReference type="HOGENOM" id="CLU_489160_0_0_1"/>
<dbReference type="EMBL" id="JMSE01001519">
    <property type="protein sequence ID" value="KDN60324.1"/>
    <property type="molecule type" value="Genomic_DNA"/>
</dbReference>
<proteinExistence type="inferred from homology"/>
<dbReference type="AlphaFoldDB" id="A0A066WY27"/>
<dbReference type="Proteomes" id="UP000027238">
    <property type="component" value="Unassembled WGS sequence"/>
</dbReference>
<feature type="region of interest" description="Disordered" evidence="2">
    <location>
        <begin position="171"/>
        <end position="193"/>
    </location>
</feature>
<comment type="caution">
    <text evidence="3">The sequence shown here is derived from an EMBL/GenBank/DDBJ whole genome shotgun (WGS) entry which is preliminary data.</text>
</comment>
<feature type="compositionally biased region" description="Polar residues" evidence="2">
    <location>
        <begin position="178"/>
        <end position="188"/>
    </location>
</feature>
<reference evidence="4" key="1">
    <citation type="journal article" date="2014" name="Genome Announc.">
        <title>Draft genome sequence of Colletotrichum sublineola, a destructive pathogen of cultivated sorghum.</title>
        <authorList>
            <person name="Baroncelli R."/>
            <person name="Sanz-Martin J.M."/>
            <person name="Rech G.E."/>
            <person name="Sukno S.A."/>
            <person name="Thon M.R."/>
        </authorList>
    </citation>
    <scope>NUCLEOTIDE SEQUENCE [LARGE SCALE GENOMIC DNA]</scope>
    <source>
        <strain evidence="4">TX430BB</strain>
    </source>
</reference>
<name>A0A066WY27_COLSU</name>
<evidence type="ECO:0000313" key="4">
    <source>
        <dbReference type="Proteomes" id="UP000027238"/>
    </source>
</evidence>